<dbReference type="GO" id="GO:0009897">
    <property type="term" value="C:external side of plasma membrane"/>
    <property type="evidence" value="ECO:0007669"/>
    <property type="project" value="TreeGrafter"/>
</dbReference>
<evidence type="ECO:0000313" key="12">
    <source>
        <dbReference type="EMBL" id="KAG5280134.1"/>
    </source>
</evidence>
<evidence type="ECO:0000313" key="13">
    <source>
        <dbReference type="Proteomes" id="UP000823561"/>
    </source>
</evidence>
<dbReference type="PROSITE" id="PS50853">
    <property type="entry name" value="FN3"/>
    <property type="match status" value="1"/>
</dbReference>
<reference evidence="12" key="1">
    <citation type="submission" date="2020-10" db="EMBL/GenBank/DDBJ databases">
        <title>Chromosome-scale genome assembly of the Allis shad, Alosa alosa.</title>
        <authorList>
            <person name="Margot Z."/>
            <person name="Christophe K."/>
            <person name="Cabau C."/>
            <person name="Louis A."/>
            <person name="Berthelot C."/>
            <person name="Parey E."/>
            <person name="Roest Crollius H."/>
            <person name="Montfort J."/>
            <person name="Robinson-Rechavi M."/>
            <person name="Bucao C."/>
            <person name="Bouchez O."/>
            <person name="Gislard M."/>
            <person name="Lluch J."/>
            <person name="Milhes M."/>
            <person name="Lampietro C."/>
            <person name="Lopez Roques C."/>
            <person name="Donnadieu C."/>
            <person name="Braasch I."/>
            <person name="Desvignes T."/>
            <person name="Postlethwait J."/>
            <person name="Bobe J."/>
            <person name="Guiguen Y."/>
        </authorList>
    </citation>
    <scope>NUCLEOTIDE SEQUENCE</scope>
    <source>
        <strain evidence="12">M-15738</strain>
        <tissue evidence="12">Blood</tissue>
    </source>
</reference>
<name>A0AAV6H0G9_9TELE</name>
<keyword evidence="8" id="KW-0325">Glycoprotein</keyword>
<keyword evidence="6" id="KW-1015">Disulfide bond</keyword>
<dbReference type="PANTHER" id="PTHR23037:SF35">
    <property type="entry name" value="FIBRONECTIN TYPE-III DOMAIN-CONTAINING PROTEIN"/>
    <property type="match status" value="1"/>
</dbReference>
<evidence type="ECO:0000256" key="4">
    <source>
        <dbReference type="ARBA" id="ARBA00022989"/>
    </source>
</evidence>
<evidence type="ECO:0000256" key="5">
    <source>
        <dbReference type="ARBA" id="ARBA00023136"/>
    </source>
</evidence>
<keyword evidence="2 10" id="KW-0812">Transmembrane</keyword>
<feature type="transmembrane region" description="Helical" evidence="10">
    <location>
        <begin position="269"/>
        <end position="289"/>
    </location>
</feature>
<dbReference type="Proteomes" id="UP000823561">
    <property type="component" value="Chromosome 6"/>
</dbReference>
<dbReference type="AlphaFoldDB" id="A0AAV6H0G9"/>
<gene>
    <name evidence="12" type="ORF">AALO_G00085350</name>
</gene>
<protein>
    <recommendedName>
        <fullName evidence="11">Fibronectin type-III domain-containing protein</fullName>
    </recommendedName>
</protein>
<dbReference type="Gene3D" id="2.60.40.10">
    <property type="entry name" value="Immunoglobulins"/>
    <property type="match status" value="2"/>
</dbReference>
<evidence type="ECO:0000256" key="3">
    <source>
        <dbReference type="ARBA" id="ARBA00022729"/>
    </source>
</evidence>
<feature type="region of interest" description="Disordered" evidence="9">
    <location>
        <begin position="1"/>
        <end position="32"/>
    </location>
</feature>
<dbReference type="InterPro" id="IPR036116">
    <property type="entry name" value="FN3_sf"/>
</dbReference>
<feature type="domain" description="Fibronectin type-III" evidence="11">
    <location>
        <begin position="160"/>
        <end position="262"/>
    </location>
</feature>
<keyword evidence="13" id="KW-1185">Reference proteome</keyword>
<keyword evidence="3" id="KW-0732">Signal</keyword>
<organism evidence="12 13">
    <name type="scientific">Alosa alosa</name>
    <name type="common">allis shad</name>
    <dbReference type="NCBI Taxonomy" id="278164"/>
    <lineage>
        <taxon>Eukaryota</taxon>
        <taxon>Metazoa</taxon>
        <taxon>Chordata</taxon>
        <taxon>Craniata</taxon>
        <taxon>Vertebrata</taxon>
        <taxon>Euteleostomi</taxon>
        <taxon>Actinopterygii</taxon>
        <taxon>Neopterygii</taxon>
        <taxon>Teleostei</taxon>
        <taxon>Clupei</taxon>
        <taxon>Clupeiformes</taxon>
        <taxon>Clupeoidei</taxon>
        <taxon>Clupeidae</taxon>
        <taxon>Alosa</taxon>
    </lineage>
</organism>
<keyword evidence="7" id="KW-0675">Receptor</keyword>
<comment type="subcellular location">
    <subcellularLocation>
        <location evidence="1">Membrane</location>
        <topology evidence="1">Single-pass type I membrane protein</topology>
    </subcellularLocation>
</comment>
<dbReference type="InterPro" id="IPR013783">
    <property type="entry name" value="Ig-like_fold"/>
</dbReference>
<evidence type="ECO:0000256" key="9">
    <source>
        <dbReference type="SAM" id="MobiDB-lite"/>
    </source>
</evidence>
<evidence type="ECO:0000256" key="8">
    <source>
        <dbReference type="ARBA" id="ARBA00023180"/>
    </source>
</evidence>
<keyword evidence="4 10" id="KW-1133">Transmembrane helix</keyword>
<dbReference type="SUPFAM" id="SSF49265">
    <property type="entry name" value="Fibronectin type III"/>
    <property type="match status" value="1"/>
</dbReference>
<dbReference type="EMBL" id="JADWDJ010000006">
    <property type="protein sequence ID" value="KAG5280134.1"/>
    <property type="molecule type" value="Genomic_DNA"/>
</dbReference>
<accession>A0AAV6H0G9</accession>
<evidence type="ECO:0000256" key="10">
    <source>
        <dbReference type="SAM" id="Phobius"/>
    </source>
</evidence>
<dbReference type="CDD" id="cd00063">
    <property type="entry name" value="FN3"/>
    <property type="match status" value="1"/>
</dbReference>
<keyword evidence="5 10" id="KW-0472">Membrane</keyword>
<comment type="caution">
    <text evidence="12">The sequence shown here is derived from an EMBL/GenBank/DDBJ whole genome shotgun (WGS) entry which is preliminary data.</text>
</comment>
<evidence type="ECO:0000259" key="11">
    <source>
        <dbReference type="PROSITE" id="PS50853"/>
    </source>
</evidence>
<sequence>MRRVHTGGPGPIDNPQDPTNAKTTQRPARTESPMVICEDNTQAKMLKLAFVVIVLVLIEGSSSRHIDVTCVNDFDRTMMCAFTPEQSTNCSEYSLKIEFNPDEPLLKRDYGCSLSSVGCDKCCCTIDVEVGFLHGEDSKVTVERNGTHGKHIINTSKHIKPKTPTIISVNLTADGNTNVTWLTHYEGKSFLKDLKTELEFKSMKAGEWNKVTEEAIHKTHYEFNNLEPNTEYIVKARVKAIINDESHFSDWSQEVPFLSGNVENVTKKVVPVICLILIAIVCTLVCCYVKIKKNKESKDSFSPRIELNSIYLIGTEHKVGLLCPEYTSTSRMEVFIPKQHIIEEEKSITSISVGSSGNSNLIESINSNSTSVDYGFVEKDQNQILERLLSAVQQDLERVRQAQSAPGTKPLVLQSLSDYESVGMQESKKACSPCLASQSNSGSSFDNRCYSVPTSPSPCESSFFVPSLCCDLGYQSSESFGQPVLMEMEGGDVLLPPLVPTELAYRPCDGCLIGEAECPPRSENVEANGSFVKPMGQGVSICMDRTLQGIEEEQGCAQRLVCSKTLFQPCPLPLGECGPLLCDDEYRSVPNLIPS</sequence>
<feature type="compositionally biased region" description="Polar residues" evidence="9">
    <location>
        <begin position="16"/>
        <end position="27"/>
    </location>
</feature>
<evidence type="ECO:0000256" key="6">
    <source>
        <dbReference type="ARBA" id="ARBA00023157"/>
    </source>
</evidence>
<evidence type="ECO:0000256" key="7">
    <source>
        <dbReference type="ARBA" id="ARBA00023170"/>
    </source>
</evidence>
<dbReference type="InterPro" id="IPR003961">
    <property type="entry name" value="FN3_dom"/>
</dbReference>
<dbReference type="GO" id="GO:0004896">
    <property type="term" value="F:cytokine receptor activity"/>
    <property type="evidence" value="ECO:0007669"/>
    <property type="project" value="TreeGrafter"/>
</dbReference>
<proteinExistence type="predicted"/>
<evidence type="ECO:0000256" key="1">
    <source>
        <dbReference type="ARBA" id="ARBA00004479"/>
    </source>
</evidence>
<evidence type="ECO:0000256" key="2">
    <source>
        <dbReference type="ARBA" id="ARBA00022692"/>
    </source>
</evidence>
<dbReference type="PANTHER" id="PTHR23037">
    <property type="entry name" value="CYTOKINE RECEPTOR"/>
    <property type="match status" value="1"/>
</dbReference>